<organism evidence="1 2">
    <name type="scientific">Allacma fusca</name>
    <dbReference type="NCBI Taxonomy" id="39272"/>
    <lineage>
        <taxon>Eukaryota</taxon>
        <taxon>Metazoa</taxon>
        <taxon>Ecdysozoa</taxon>
        <taxon>Arthropoda</taxon>
        <taxon>Hexapoda</taxon>
        <taxon>Collembola</taxon>
        <taxon>Symphypleona</taxon>
        <taxon>Sminthuridae</taxon>
        <taxon>Allacma</taxon>
    </lineage>
</organism>
<evidence type="ECO:0000313" key="2">
    <source>
        <dbReference type="Proteomes" id="UP000708208"/>
    </source>
</evidence>
<dbReference type="AlphaFoldDB" id="A0A8J2JDU5"/>
<keyword evidence="2" id="KW-1185">Reference proteome</keyword>
<protein>
    <submittedName>
        <fullName evidence="1">Uncharacterized protein</fullName>
    </submittedName>
</protein>
<gene>
    <name evidence="1" type="ORF">AFUS01_LOCUS8031</name>
</gene>
<proteinExistence type="predicted"/>
<dbReference type="Proteomes" id="UP000708208">
    <property type="component" value="Unassembled WGS sequence"/>
</dbReference>
<feature type="non-terminal residue" evidence="1">
    <location>
        <position position="1"/>
    </location>
</feature>
<dbReference type="EMBL" id="CAJVCH010055012">
    <property type="protein sequence ID" value="CAG7718656.1"/>
    <property type="molecule type" value="Genomic_DNA"/>
</dbReference>
<name>A0A8J2JDU5_9HEXA</name>
<evidence type="ECO:0000313" key="1">
    <source>
        <dbReference type="EMBL" id="CAG7718656.1"/>
    </source>
</evidence>
<sequence>MVSDKEELVPIGQEIFEIQALPVAEPVFKD</sequence>
<reference evidence="1" key="1">
    <citation type="submission" date="2021-06" db="EMBL/GenBank/DDBJ databases">
        <authorList>
            <person name="Hodson N. C."/>
            <person name="Mongue J. A."/>
            <person name="Jaron S. K."/>
        </authorList>
    </citation>
    <scope>NUCLEOTIDE SEQUENCE</scope>
</reference>
<accession>A0A8J2JDU5</accession>
<comment type="caution">
    <text evidence="1">The sequence shown here is derived from an EMBL/GenBank/DDBJ whole genome shotgun (WGS) entry which is preliminary data.</text>
</comment>